<evidence type="ECO:0000259" key="7">
    <source>
        <dbReference type="Pfam" id="PF00892"/>
    </source>
</evidence>
<evidence type="ECO:0000256" key="1">
    <source>
        <dbReference type="ARBA" id="ARBA00004141"/>
    </source>
</evidence>
<name>A0A4S4E407_CAMSN</name>
<dbReference type="InterPro" id="IPR000620">
    <property type="entry name" value="EamA_dom"/>
</dbReference>
<evidence type="ECO:0000256" key="5">
    <source>
        <dbReference type="ARBA" id="ARBA00023136"/>
    </source>
</evidence>
<keyword evidence="3 6" id="KW-0812">Transmembrane</keyword>
<gene>
    <name evidence="8" type="ORF">TEA_026689</name>
</gene>
<keyword evidence="9" id="KW-1185">Reference proteome</keyword>
<feature type="transmembrane region" description="Helical" evidence="6">
    <location>
        <begin position="20"/>
        <end position="40"/>
    </location>
</feature>
<dbReference type="PANTHER" id="PTHR31218">
    <property type="entry name" value="WAT1-RELATED PROTEIN"/>
    <property type="match status" value="1"/>
</dbReference>
<feature type="domain" description="EamA" evidence="7">
    <location>
        <begin position="20"/>
        <end position="150"/>
    </location>
</feature>
<evidence type="ECO:0000256" key="6">
    <source>
        <dbReference type="RuleBase" id="RU363077"/>
    </source>
</evidence>
<feature type="transmembrane region" description="Helical" evidence="6">
    <location>
        <begin position="252"/>
        <end position="273"/>
    </location>
</feature>
<dbReference type="SUPFAM" id="SSF103481">
    <property type="entry name" value="Multidrug resistance efflux transporter EmrE"/>
    <property type="match status" value="2"/>
</dbReference>
<accession>A0A4S4E407</accession>
<comment type="similarity">
    <text evidence="2 6">Belongs to the drug/metabolite transporter (DMT) superfamily. Plant drug/metabolite exporter (P-DME) (TC 2.A.7.4) family.</text>
</comment>
<feature type="transmembrane region" description="Helical" evidence="6">
    <location>
        <begin position="311"/>
        <end position="330"/>
    </location>
</feature>
<dbReference type="GO" id="GO:0016020">
    <property type="term" value="C:membrane"/>
    <property type="evidence" value="ECO:0007669"/>
    <property type="project" value="UniProtKB-SubCell"/>
</dbReference>
<dbReference type="Pfam" id="PF00892">
    <property type="entry name" value="EamA"/>
    <property type="match status" value="2"/>
</dbReference>
<organism evidence="8 9">
    <name type="scientific">Camellia sinensis var. sinensis</name>
    <name type="common">China tea</name>
    <dbReference type="NCBI Taxonomy" id="542762"/>
    <lineage>
        <taxon>Eukaryota</taxon>
        <taxon>Viridiplantae</taxon>
        <taxon>Streptophyta</taxon>
        <taxon>Embryophyta</taxon>
        <taxon>Tracheophyta</taxon>
        <taxon>Spermatophyta</taxon>
        <taxon>Magnoliopsida</taxon>
        <taxon>eudicotyledons</taxon>
        <taxon>Gunneridae</taxon>
        <taxon>Pentapetalae</taxon>
        <taxon>asterids</taxon>
        <taxon>Ericales</taxon>
        <taxon>Theaceae</taxon>
        <taxon>Camellia</taxon>
    </lineage>
</organism>
<feature type="domain" description="EamA" evidence="7">
    <location>
        <begin position="190"/>
        <end position="327"/>
    </location>
</feature>
<comment type="subcellular location">
    <subcellularLocation>
        <location evidence="1 6">Membrane</location>
        <topology evidence="1 6">Multi-pass membrane protein</topology>
    </subcellularLocation>
</comment>
<feature type="transmembrane region" description="Helical" evidence="6">
    <location>
        <begin position="46"/>
        <end position="68"/>
    </location>
</feature>
<sequence>MRCSLGYDLMNIMKSNKPFIGVLLIQIMYAGRSLFAKAVISKGMNPYVFVAYRQAFATLSLAPFAYFFESNKSASLSLNLLCKIFFVSLCGITLSLNLDSLSMNYTSATFAVAITNIVPAFTFIMAVFLRMESISIKKRHGLAKIVGTVISLLGALAFVFLKGPPIYSVSHKENSVPSSTECYSKGDWLKGSLAAISSNIAWSLWIIMQGPIVKEYPALLRLTTLQTFFSSIQSAIWAVAAERNLSSWKLGWDVNLLSIIYCGLVSTGITYWLRIWIIEKKGPVFLAVFTPLALVITAISSAILWKETLHWGSACGAVLLICGLYGFLWAKHEEGTAEKNDEGKAEKIKVDSSLTALASLMAAKDVIISSVAIFQPHSMPPKSLKVPLKTQ</sequence>
<protein>
    <recommendedName>
        <fullName evidence="6">WAT1-related protein</fullName>
    </recommendedName>
</protein>
<feature type="transmembrane region" description="Helical" evidence="6">
    <location>
        <begin position="219"/>
        <end position="240"/>
    </location>
</feature>
<dbReference type="InterPro" id="IPR030184">
    <property type="entry name" value="WAT1-related"/>
</dbReference>
<evidence type="ECO:0000256" key="3">
    <source>
        <dbReference type="ARBA" id="ARBA00022692"/>
    </source>
</evidence>
<dbReference type="AlphaFoldDB" id="A0A4S4E407"/>
<dbReference type="Proteomes" id="UP000306102">
    <property type="component" value="Unassembled WGS sequence"/>
</dbReference>
<feature type="transmembrane region" description="Helical" evidence="6">
    <location>
        <begin position="80"/>
        <end position="98"/>
    </location>
</feature>
<comment type="caution">
    <text evidence="8">The sequence shown here is derived from an EMBL/GenBank/DDBJ whole genome shotgun (WGS) entry which is preliminary data.</text>
</comment>
<feature type="transmembrane region" description="Helical" evidence="6">
    <location>
        <begin position="285"/>
        <end position="305"/>
    </location>
</feature>
<reference evidence="8 9" key="1">
    <citation type="journal article" date="2018" name="Proc. Natl. Acad. Sci. U.S.A.">
        <title>Draft genome sequence of Camellia sinensis var. sinensis provides insights into the evolution of the tea genome and tea quality.</title>
        <authorList>
            <person name="Wei C."/>
            <person name="Yang H."/>
            <person name="Wang S."/>
            <person name="Zhao J."/>
            <person name="Liu C."/>
            <person name="Gao L."/>
            <person name="Xia E."/>
            <person name="Lu Y."/>
            <person name="Tai Y."/>
            <person name="She G."/>
            <person name="Sun J."/>
            <person name="Cao H."/>
            <person name="Tong W."/>
            <person name="Gao Q."/>
            <person name="Li Y."/>
            <person name="Deng W."/>
            <person name="Jiang X."/>
            <person name="Wang W."/>
            <person name="Chen Q."/>
            <person name="Zhang S."/>
            <person name="Li H."/>
            <person name="Wu J."/>
            <person name="Wang P."/>
            <person name="Li P."/>
            <person name="Shi C."/>
            <person name="Zheng F."/>
            <person name="Jian J."/>
            <person name="Huang B."/>
            <person name="Shan D."/>
            <person name="Shi M."/>
            <person name="Fang C."/>
            <person name="Yue Y."/>
            <person name="Li F."/>
            <person name="Li D."/>
            <person name="Wei S."/>
            <person name="Han B."/>
            <person name="Jiang C."/>
            <person name="Yin Y."/>
            <person name="Xia T."/>
            <person name="Zhang Z."/>
            <person name="Bennetzen J.L."/>
            <person name="Zhao S."/>
            <person name="Wan X."/>
        </authorList>
    </citation>
    <scope>NUCLEOTIDE SEQUENCE [LARGE SCALE GENOMIC DNA]</scope>
    <source>
        <strain evidence="9">cv. Shuchazao</strain>
        <tissue evidence="8">Leaf</tissue>
    </source>
</reference>
<dbReference type="InterPro" id="IPR037185">
    <property type="entry name" value="EmrE-like"/>
</dbReference>
<feature type="transmembrane region" description="Helical" evidence="6">
    <location>
        <begin position="110"/>
        <end position="129"/>
    </location>
</feature>
<keyword evidence="4 6" id="KW-1133">Transmembrane helix</keyword>
<dbReference type="EMBL" id="SDRB02007794">
    <property type="protein sequence ID" value="THG10653.1"/>
    <property type="molecule type" value="Genomic_DNA"/>
</dbReference>
<proteinExistence type="inferred from homology"/>
<dbReference type="GO" id="GO:0022857">
    <property type="term" value="F:transmembrane transporter activity"/>
    <property type="evidence" value="ECO:0007669"/>
    <property type="project" value="InterPro"/>
</dbReference>
<evidence type="ECO:0000256" key="4">
    <source>
        <dbReference type="ARBA" id="ARBA00022989"/>
    </source>
</evidence>
<feature type="transmembrane region" description="Helical" evidence="6">
    <location>
        <begin position="141"/>
        <end position="161"/>
    </location>
</feature>
<evidence type="ECO:0000313" key="8">
    <source>
        <dbReference type="EMBL" id="THG10653.1"/>
    </source>
</evidence>
<feature type="transmembrane region" description="Helical" evidence="6">
    <location>
        <begin position="188"/>
        <end position="207"/>
    </location>
</feature>
<evidence type="ECO:0000313" key="9">
    <source>
        <dbReference type="Proteomes" id="UP000306102"/>
    </source>
</evidence>
<evidence type="ECO:0000256" key="2">
    <source>
        <dbReference type="ARBA" id="ARBA00007635"/>
    </source>
</evidence>
<keyword evidence="5 6" id="KW-0472">Membrane</keyword>